<evidence type="ECO:0000313" key="1">
    <source>
        <dbReference type="EMBL" id="CAG6447971.1"/>
    </source>
</evidence>
<dbReference type="EMBL" id="HBUE01010219">
    <property type="protein sequence ID" value="CAG6447971.1"/>
    <property type="molecule type" value="Transcribed_RNA"/>
</dbReference>
<dbReference type="EMBL" id="HBUE01010217">
    <property type="protein sequence ID" value="CAG6447969.1"/>
    <property type="molecule type" value="Transcribed_RNA"/>
</dbReference>
<accession>A0A8D8EUQ5</accession>
<dbReference type="AlphaFoldDB" id="A0A8D8EUQ5"/>
<protein>
    <submittedName>
        <fullName evidence="1">(northern house mosquito) hypothetical protein</fullName>
    </submittedName>
</protein>
<dbReference type="EMBL" id="HBUE01010220">
    <property type="protein sequence ID" value="CAG6447972.1"/>
    <property type="molecule type" value="Transcribed_RNA"/>
</dbReference>
<organism evidence="1">
    <name type="scientific">Culex pipiens</name>
    <name type="common">House mosquito</name>
    <dbReference type="NCBI Taxonomy" id="7175"/>
    <lineage>
        <taxon>Eukaryota</taxon>
        <taxon>Metazoa</taxon>
        <taxon>Ecdysozoa</taxon>
        <taxon>Arthropoda</taxon>
        <taxon>Hexapoda</taxon>
        <taxon>Insecta</taxon>
        <taxon>Pterygota</taxon>
        <taxon>Neoptera</taxon>
        <taxon>Endopterygota</taxon>
        <taxon>Diptera</taxon>
        <taxon>Nematocera</taxon>
        <taxon>Culicoidea</taxon>
        <taxon>Culicidae</taxon>
        <taxon>Culicinae</taxon>
        <taxon>Culicini</taxon>
        <taxon>Culex</taxon>
        <taxon>Culex</taxon>
    </lineage>
</organism>
<reference evidence="1" key="1">
    <citation type="submission" date="2021-05" db="EMBL/GenBank/DDBJ databases">
        <authorList>
            <person name="Alioto T."/>
            <person name="Alioto T."/>
            <person name="Gomez Garrido J."/>
        </authorList>
    </citation>
    <scope>NUCLEOTIDE SEQUENCE</scope>
</reference>
<dbReference type="EMBL" id="HBUE01010218">
    <property type="protein sequence ID" value="CAG6447970.1"/>
    <property type="molecule type" value="Transcribed_RNA"/>
</dbReference>
<proteinExistence type="predicted"/>
<sequence length="114" mass="12878">MILCLFVFADNRLRSRSPKKENNYHSTRSFSVYPYSFSLSCSPSAVYFSPSSQIQTRRLLFRSLRRHLTAGFASLKLQLSGDVSAIEWSARGANNQCFCLLLVVSKEVGGKHTH</sequence>
<name>A0A8D8EUQ5_CULPI</name>